<dbReference type="PANTHER" id="PTHR48081:SF13">
    <property type="entry name" value="ALPHA_BETA HYDROLASE"/>
    <property type="match status" value="1"/>
</dbReference>
<dbReference type="PANTHER" id="PTHR48081">
    <property type="entry name" value="AB HYDROLASE SUPERFAMILY PROTEIN C4A8.06C"/>
    <property type="match status" value="1"/>
</dbReference>
<dbReference type="InterPro" id="IPR050300">
    <property type="entry name" value="GDXG_lipolytic_enzyme"/>
</dbReference>
<keyword evidence="4" id="KW-1185">Reference proteome</keyword>
<dbReference type="STRING" id="1921803.NIES593_06160"/>
<dbReference type="InterPro" id="IPR029058">
    <property type="entry name" value="AB_hydrolase_fold"/>
</dbReference>
<evidence type="ECO:0000313" key="4">
    <source>
        <dbReference type="Proteomes" id="UP000186868"/>
    </source>
</evidence>
<dbReference type="RefSeq" id="WP_073598748.1">
    <property type="nucleotide sequence ID" value="NZ_MRCB01000005.1"/>
</dbReference>
<dbReference type="Pfam" id="PF20434">
    <property type="entry name" value="BD-FAE"/>
    <property type="match status" value="1"/>
</dbReference>
<organism evidence="3 4">
    <name type="scientific">Hydrococcus rivularis NIES-593</name>
    <dbReference type="NCBI Taxonomy" id="1921803"/>
    <lineage>
        <taxon>Bacteria</taxon>
        <taxon>Bacillati</taxon>
        <taxon>Cyanobacteriota</taxon>
        <taxon>Cyanophyceae</taxon>
        <taxon>Pleurocapsales</taxon>
        <taxon>Hydrococcaceae</taxon>
        <taxon>Hydrococcus</taxon>
    </lineage>
</organism>
<keyword evidence="1" id="KW-0378">Hydrolase</keyword>
<evidence type="ECO:0000259" key="2">
    <source>
        <dbReference type="Pfam" id="PF20434"/>
    </source>
</evidence>
<dbReference type="Proteomes" id="UP000186868">
    <property type="component" value="Unassembled WGS sequence"/>
</dbReference>
<accession>A0A1U7HML0</accession>
<dbReference type="Gene3D" id="3.40.50.1820">
    <property type="entry name" value="alpha/beta hydrolase"/>
    <property type="match status" value="1"/>
</dbReference>
<gene>
    <name evidence="3" type="ORF">NIES593_06160</name>
</gene>
<reference evidence="3 4" key="1">
    <citation type="submission" date="2016-11" db="EMBL/GenBank/DDBJ databases">
        <title>Draft Genome Sequences of Nine Cyanobacterial Strains from Diverse Habitats.</title>
        <authorList>
            <person name="Zhu T."/>
            <person name="Hou S."/>
            <person name="Lu X."/>
            <person name="Hess W.R."/>
        </authorList>
    </citation>
    <scope>NUCLEOTIDE SEQUENCE [LARGE SCALE GENOMIC DNA]</scope>
    <source>
        <strain evidence="3 4">NIES-593</strain>
    </source>
</reference>
<feature type="domain" description="BD-FAE-like" evidence="2">
    <location>
        <begin position="49"/>
        <end position="268"/>
    </location>
</feature>
<dbReference type="AlphaFoldDB" id="A0A1U7HML0"/>
<dbReference type="GO" id="GO:0016787">
    <property type="term" value="F:hydrolase activity"/>
    <property type="evidence" value="ECO:0007669"/>
    <property type="project" value="UniProtKB-KW"/>
</dbReference>
<evidence type="ECO:0000313" key="3">
    <source>
        <dbReference type="EMBL" id="OKH24799.1"/>
    </source>
</evidence>
<evidence type="ECO:0000256" key="1">
    <source>
        <dbReference type="ARBA" id="ARBA00022801"/>
    </source>
</evidence>
<name>A0A1U7HML0_9CYAN</name>
<dbReference type="OrthoDB" id="24847at2"/>
<comment type="caution">
    <text evidence="3">The sequence shown here is derived from an EMBL/GenBank/DDBJ whole genome shotgun (WGS) entry which is preliminary data.</text>
</comment>
<dbReference type="SUPFAM" id="SSF53474">
    <property type="entry name" value="alpha/beta-Hydrolases"/>
    <property type="match status" value="1"/>
</dbReference>
<proteinExistence type="predicted"/>
<protein>
    <recommendedName>
        <fullName evidence="2">BD-FAE-like domain-containing protein</fullName>
    </recommendedName>
</protein>
<dbReference type="PROSITE" id="PS51257">
    <property type="entry name" value="PROKAR_LIPOPROTEIN"/>
    <property type="match status" value="1"/>
</dbReference>
<sequence length="313" mass="34912">MKLLFSLRLLVLISVGLFFSIGCSDRVTVLKDLEYGTYLLEGSQGRLLLDLYLPKVASTQPLPVLIFIHGGGWVERSKEDCPGELVARRGFALACINYRYSYQAIFPAQIHDVKAAVRWLRKNATRYNLDPNRFGAWGDSAGGHLSALLGTSAGVPSLEGATGNEPISSKIQAVSNWYGPTDLTKFPRAFAEFPTPEVLEKNQGQPWLKLTEVVYRLLGSPVSQRPELAALANPIAHIDDRDPPFLIVHGELDDVVPISQSDLLVKALQEKGVKVEYVRDRNLKHSYRGQNGEPFDPNLMEITLNFFERHLKQ</sequence>
<dbReference type="EMBL" id="MRCB01000005">
    <property type="protein sequence ID" value="OKH24799.1"/>
    <property type="molecule type" value="Genomic_DNA"/>
</dbReference>
<dbReference type="InterPro" id="IPR049492">
    <property type="entry name" value="BD-FAE-like_dom"/>
</dbReference>